<organism evidence="1 2">
    <name type="scientific">Nonomuraea typhae</name>
    <dbReference type="NCBI Taxonomy" id="2603600"/>
    <lineage>
        <taxon>Bacteria</taxon>
        <taxon>Bacillati</taxon>
        <taxon>Actinomycetota</taxon>
        <taxon>Actinomycetes</taxon>
        <taxon>Streptosporangiales</taxon>
        <taxon>Streptosporangiaceae</taxon>
        <taxon>Nonomuraea</taxon>
    </lineage>
</organism>
<dbReference type="Pfam" id="PF07617">
    <property type="entry name" value="DUF1579"/>
    <property type="match status" value="1"/>
</dbReference>
<sequence length="138" mass="15629">MDDFDFLIGSWSVHNRKLGPEGRWETFTTSVTAEARLDGRVVLEHLEGVFPGGRHVKGLAVIAYDPTTELWHHAWLDTRVPPDFDTVTGRFDDGVGTFHGPGLRFLWEDVTADSVRWSQAVRGGDGWVTNWVMDYSRI</sequence>
<dbReference type="InterPro" id="IPR011473">
    <property type="entry name" value="DUF1579"/>
</dbReference>
<dbReference type="EMBL" id="JBITGY010000002">
    <property type="protein sequence ID" value="MFI6497309.1"/>
    <property type="molecule type" value="Genomic_DNA"/>
</dbReference>
<evidence type="ECO:0000313" key="1">
    <source>
        <dbReference type="EMBL" id="MFI6497309.1"/>
    </source>
</evidence>
<name>A0ABW7YPR6_9ACTN</name>
<protein>
    <submittedName>
        <fullName evidence="1">DUF1579 family protein</fullName>
    </submittedName>
</protein>
<dbReference type="RefSeq" id="WP_397080046.1">
    <property type="nucleotide sequence ID" value="NZ_JBITGY010000002.1"/>
</dbReference>
<comment type="caution">
    <text evidence="1">The sequence shown here is derived from an EMBL/GenBank/DDBJ whole genome shotgun (WGS) entry which is preliminary data.</text>
</comment>
<gene>
    <name evidence="1" type="ORF">ACIBG2_08000</name>
</gene>
<evidence type="ECO:0000313" key="2">
    <source>
        <dbReference type="Proteomes" id="UP001612741"/>
    </source>
</evidence>
<accession>A0ABW7YPR6</accession>
<reference evidence="1 2" key="1">
    <citation type="submission" date="2024-10" db="EMBL/GenBank/DDBJ databases">
        <title>The Natural Products Discovery Center: Release of the First 8490 Sequenced Strains for Exploring Actinobacteria Biosynthetic Diversity.</title>
        <authorList>
            <person name="Kalkreuter E."/>
            <person name="Kautsar S.A."/>
            <person name="Yang D."/>
            <person name="Bader C.D."/>
            <person name="Teijaro C.N."/>
            <person name="Fluegel L."/>
            <person name="Davis C.M."/>
            <person name="Simpson J.R."/>
            <person name="Lauterbach L."/>
            <person name="Steele A.D."/>
            <person name="Gui C."/>
            <person name="Meng S."/>
            <person name="Li G."/>
            <person name="Viehrig K."/>
            <person name="Ye F."/>
            <person name="Su P."/>
            <person name="Kiefer A.F."/>
            <person name="Nichols A."/>
            <person name="Cepeda A.J."/>
            <person name="Yan W."/>
            <person name="Fan B."/>
            <person name="Jiang Y."/>
            <person name="Adhikari A."/>
            <person name="Zheng C.-J."/>
            <person name="Schuster L."/>
            <person name="Cowan T.M."/>
            <person name="Smanski M.J."/>
            <person name="Chevrette M.G."/>
            <person name="De Carvalho L.P.S."/>
            <person name="Shen B."/>
        </authorList>
    </citation>
    <scope>NUCLEOTIDE SEQUENCE [LARGE SCALE GENOMIC DNA]</scope>
    <source>
        <strain evidence="1 2">NPDC050545</strain>
    </source>
</reference>
<proteinExistence type="predicted"/>
<dbReference type="Proteomes" id="UP001612741">
    <property type="component" value="Unassembled WGS sequence"/>
</dbReference>
<keyword evidence="2" id="KW-1185">Reference proteome</keyword>